<accession>A0ABU6K985</accession>
<reference evidence="2 3" key="1">
    <citation type="journal article" date="2024" name="Int. J. Syst. Evol. Microbiol.">
        <title>Virgibacillus tibetensis sp. nov., isolated from salt lake on the Tibetan Plateau of China.</title>
        <authorList>
            <person name="Phurbu D."/>
            <person name="Liu Z.-X."/>
            <person name="Wang R."/>
            <person name="Zheng Y.-Y."/>
            <person name="Liu H.-C."/>
            <person name="Zhou Y.-G."/>
            <person name="Yu Y.-J."/>
            <person name="Li A.-H."/>
        </authorList>
    </citation>
    <scope>NUCLEOTIDE SEQUENCE [LARGE SCALE GENOMIC DNA]</scope>
    <source>
        <strain evidence="2 3">C22-A2</strain>
    </source>
</reference>
<evidence type="ECO:0000313" key="2">
    <source>
        <dbReference type="EMBL" id="MEC5421941.1"/>
    </source>
</evidence>
<keyword evidence="1" id="KW-1133">Transmembrane helix</keyword>
<keyword evidence="1" id="KW-0812">Transmembrane</keyword>
<keyword evidence="1" id="KW-0472">Membrane</keyword>
<proteinExistence type="predicted"/>
<protein>
    <submittedName>
        <fullName evidence="2">Uncharacterized protein</fullName>
    </submittedName>
</protein>
<gene>
    <name evidence="2" type="ORF">QGM71_00345</name>
</gene>
<keyword evidence="3" id="KW-1185">Reference proteome</keyword>
<dbReference type="RefSeq" id="WP_327605517.1">
    <property type="nucleotide sequence ID" value="NZ_JARZFX010000001.1"/>
</dbReference>
<sequence>MIKQWNKKYLLISGGIIITVLLIYGISYFNIVKPMQDEAKALSKEADMYEGQYNKVTGESANEVEDKSLEDAALNVPNEKSPDNVLVNLQKLANSANVTIEYIESIVQGVDEDQQEDEDSLSVIKESMYSLDVTAANLDEATTFLIKMLNSERMIVIDTMNIQQSEEQVFLSITFTTFYAG</sequence>
<dbReference type="Gene3D" id="3.30.70.60">
    <property type="match status" value="1"/>
</dbReference>
<dbReference type="InterPro" id="IPR014717">
    <property type="entry name" value="Transl_elong_EF1B/ribsomal_bS6"/>
</dbReference>
<evidence type="ECO:0000256" key="1">
    <source>
        <dbReference type="SAM" id="Phobius"/>
    </source>
</evidence>
<dbReference type="EMBL" id="JARZFX010000001">
    <property type="protein sequence ID" value="MEC5421941.1"/>
    <property type="molecule type" value="Genomic_DNA"/>
</dbReference>
<name>A0ABU6K985_9BACI</name>
<feature type="transmembrane region" description="Helical" evidence="1">
    <location>
        <begin position="9"/>
        <end position="29"/>
    </location>
</feature>
<dbReference type="Proteomes" id="UP001335737">
    <property type="component" value="Unassembled WGS sequence"/>
</dbReference>
<comment type="caution">
    <text evidence="2">The sequence shown here is derived from an EMBL/GenBank/DDBJ whole genome shotgun (WGS) entry which is preliminary data.</text>
</comment>
<organism evidence="2 3">
    <name type="scientific">Virgibacillus tibetensis</name>
    <dbReference type="NCBI Taxonomy" id="3042313"/>
    <lineage>
        <taxon>Bacteria</taxon>
        <taxon>Bacillati</taxon>
        <taxon>Bacillota</taxon>
        <taxon>Bacilli</taxon>
        <taxon>Bacillales</taxon>
        <taxon>Bacillaceae</taxon>
        <taxon>Virgibacillus</taxon>
    </lineage>
</organism>
<evidence type="ECO:0000313" key="3">
    <source>
        <dbReference type="Proteomes" id="UP001335737"/>
    </source>
</evidence>